<keyword evidence="1" id="KW-0812">Transmembrane</keyword>
<proteinExistence type="predicted"/>
<dbReference type="EMBL" id="CP036434">
    <property type="protein sequence ID" value="QDV07682.1"/>
    <property type="molecule type" value="Genomic_DNA"/>
</dbReference>
<evidence type="ECO:0000256" key="1">
    <source>
        <dbReference type="SAM" id="Phobius"/>
    </source>
</evidence>
<sequence length="282" mass="30318">MVRAGGRSRLRIPLENGLDSLGLRALPVILAVAFGVPLLVLFSACAASAPPVDEWLERADRALLSRAERPLSVESEVLSAAVTHTPAIEELPLSRRWSTLFDVDEMDRWQAGVYGDSDELDVLEDGVVLPIGVPLTGITYLDEPPSGSYSLEVQATRQYGSDFFLGVTFPVRDGHLTLVLGGWGGTLCGLSCIDGEDASTNATRTYVEFPNGKRQTVLIEVEDHRVRALVNGEGIVDVDLTGKRLGVRPEVTPSLPLGIASFATCTVLHSVRLGVRSETVAE</sequence>
<name>A0A518EUA8_9BACT</name>
<protein>
    <recommendedName>
        <fullName evidence="4">3-keto-disaccharide hydrolase domain-containing protein</fullName>
    </recommendedName>
</protein>
<evidence type="ECO:0000313" key="3">
    <source>
        <dbReference type="Proteomes" id="UP000320390"/>
    </source>
</evidence>
<evidence type="ECO:0000313" key="2">
    <source>
        <dbReference type="EMBL" id="QDV07682.1"/>
    </source>
</evidence>
<accession>A0A518EUA8</accession>
<organism evidence="2 3">
    <name type="scientific">Saltatorellus ferox</name>
    <dbReference type="NCBI Taxonomy" id="2528018"/>
    <lineage>
        <taxon>Bacteria</taxon>
        <taxon>Pseudomonadati</taxon>
        <taxon>Planctomycetota</taxon>
        <taxon>Planctomycetia</taxon>
        <taxon>Planctomycetia incertae sedis</taxon>
        <taxon>Saltatorellus</taxon>
    </lineage>
</organism>
<feature type="transmembrane region" description="Helical" evidence="1">
    <location>
        <begin position="21"/>
        <end position="42"/>
    </location>
</feature>
<dbReference type="Proteomes" id="UP000320390">
    <property type="component" value="Chromosome"/>
</dbReference>
<keyword evidence="1" id="KW-1133">Transmembrane helix</keyword>
<dbReference type="AlphaFoldDB" id="A0A518EUA8"/>
<gene>
    <name evidence="2" type="ORF">Poly30_32110</name>
</gene>
<keyword evidence="3" id="KW-1185">Reference proteome</keyword>
<evidence type="ECO:0008006" key="4">
    <source>
        <dbReference type="Google" id="ProtNLM"/>
    </source>
</evidence>
<reference evidence="2 3" key="1">
    <citation type="submission" date="2019-02" db="EMBL/GenBank/DDBJ databases">
        <title>Deep-cultivation of Planctomycetes and their phenomic and genomic characterization uncovers novel biology.</title>
        <authorList>
            <person name="Wiegand S."/>
            <person name="Jogler M."/>
            <person name="Boedeker C."/>
            <person name="Pinto D."/>
            <person name="Vollmers J."/>
            <person name="Rivas-Marin E."/>
            <person name="Kohn T."/>
            <person name="Peeters S.H."/>
            <person name="Heuer A."/>
            <person name="Rast P."/>
            <person name="Oberbeckmann S."/>
            <person name="Bunk B."/>
            <person name="Jeske O."/>
            <person name="Meyerdierks A."/>
            <person name="Storesund J.E."/>
            <person name="Kallscheuer N."/>
            <person name="Luecker S."/>
            <person name="Lage O.M."/>
            <person name="Pohl T."/>
            <person name="Merkel B.J."/>
            <person name="Hornburger P."/>
            <person name="Mueller R.-W."/>
            <person name="Bruemmer F."/>
            <person name="Labrenz M."/>
            <person name="Spormann A.M."/>
            <person name="Op den Camp H."/>
            <person name="Overmann J."/>
            <person name="Amann R."/>
            <person name="Jetten M.S.M."/>
            <person name="Mascher T."/>
            <person name="Medema M.H."/>
            <person name="Devos D.P."/>
            <person name="Kaster A.-K."/>
            <person name="Ovreas L."/>
            <person name="Rohde M."/>
            <person name="Galperin M.Y."/>
            <person name="Jogler C."/>
        </authorList>
    </citation>
    <scope>NUCLEOTIDE SEQUENCE [LARGE SCALE GENOMIC DNA]</scope>
    <source>
        <strain evidence="2 3">Poly30</strain>
    </source>
</reference>
<keyword evidence="1" id="KW-0472">Membrane</keyword>